<gene>
    <name evidence="2" type="ORF">NDI38_01310</name>
</gene>
<evidence type="ECO:0000313" key="2">
    <source>
        <dbReference type="EMBL" id="MEP1057055.1"/>
    </source>
</evidence>
<evidence type="ECO:0000313" key="3">
    <source>
        <dbReference type="Proteomes" id="UP001476950"/>
    </source>
</evidence>
<dbReference type="RefSeq" id="WP_190453708.1">
    <property type="nucleotide sequence ID" value="NZ_JAMPLM010000001.1"/>
</dbReference>
<accession>A0ABV0KCX4</accession>
<name>A0ABV0KCX4_9CYAN</name>
<proteinExistence type="predicted"/>
<dbReference type="EMBL" id="JAMPLM010000001">
    <property type="protein sequence ID" value="MEP1057055.1"/>
    <property type="molecule type" value="Genomic_DNA"/>
</dbReference>
<feature type="signal peptide" evidence="1">
    <location>
        <begin position="1"/>
        <end position="26"/>
    </location>
</feature>
<keyword evidence="3" id="KW-1185">Reference proteome</keyword>
<keyword evidence="1" id="KW-0732">Signal</keyword>
<protein>
    <submittedName>
        <fullName evidence="2">Uncharacterized protein</fullName>
    </submittedName>
</protein>
<comment type="caution">
    <text evidence="2">The sequence shown here is derived from an EMBL/GenBank/DDBJ whole genome shotgun (WGS) entry which is preliminary data.</text>
</comment>
<evidence type="ECO:0000256" key="1">
    <source>
        <dbReference type="SAM" id="SignalP"/>
    </source>
</evidence>
<feature type="chain" id="PRO_5045059378" evidence="1">
    <location>
        <begin position="27"/>
        <end position="141"/>
    </location>
</feature>
<dbReference type="Proteomes" id="UP001476950">
    <property type="component" value="Unassembled WGS sequence"/>
</dbReference>
<reference evidence="2 3" key="1">
    <citation type="submission" date="2022-04" db="EMBL/GenBank/DDBJ databases">
        <title>Positive selection, recombination, and allopatry shape intraspecific diversity of widespread and dominant cyanobacteria.</title>
        <authorList>
            <person name="Wei J."/>
            <person name="Shu W."/>
            <person name="Hu C."/>
        </authorList>
    </citation>
    <scope>NUCLEOTIDE SEQUENCE [LARGE SCALE GENOMIC DNA]</scope>
    <source>
        <strain evidence="2 3">AS-A4</strain>
    </source>
</reference>
<sequence length="141" mass="15744">MMRFRWLVSFAIAATLAASLNQPATAQTRIRGGVLLLNQVRELATRSTTLSGGTLANLQTDPNFASSSFQTIVNDAATILDDYTVVNRGGYFPENRGIPRDRQLTTIEAVYRIYSLPDGNELFLYRTPTQNTSEYFIRTKS</sequence>
<organism evidence="2 3">
    <name type="scientific">Stenomitos frigidus AS-A4</name>
    <dbReference type="NCBI Taxonomy" id="2933935"/>
    <lineage>
        <taxon>Bacteria</taxon>
        <taxon>Bacillati</taxon>
        <taxon>Cyanobacteriota</taxon>
        <taxon>Cyanophyceae</taxon>
        <taxon>Leptolyngbyales</taxon>
        <taxon>Leptolyngbyaceae</taxon>
        <taxon>Stenomitos</taxon>
    </lineage>
</organism>